<dbReference type="InterPro" id="IPR025711">
    <property type="entry name" value="PepSY"/>
</dbReference>
<dbReference type="Gene3D" id="3.10.450.40">
    <property type="match status" value="1"/>
</dbReference>
<keyword evidence="1" id="KW-0732">Signal</keyword>
<proteinExistence type="predicted"/>
<feature type="domain" description="PepSY" evidence="2">
    <location>
        <begin position="45"/>
        <end position="103"/>
    </location>
</feature>
<reference evidence="3 4" key="1">
    <citation type="submission" date="2023-03" db="EMBL/GenBank/DDBJ databases">
        <title>Description of Hydrogenimonas sp. ISO32.</title>
        <authorList>
            <person name="Mino S."/>
            <person name="Fukazawa S."/>
            <person name="Sawabe T."/>
        </authorList>
    </citation>
    <scope>NUCLEOTIDE SEQUENCE [LARGE SCALE GENOMIC DNA]</scope>
    <source>
        <strain evidence="3 4">ISO32</strain>
    </source>
</reference>
<name>A0ABM8FKV2_9BACT</name>
<protein>
    <recommendedName>
        <fullName evidence="2">PepSY domain-containing protein</fullName>
    </recommendedName>
</protein>
<dbReference type="Pfam" id="PF03413">
    <property type="entry name" value="PepSY"/>
    <property type="match status" value="1"/>
</dbReference>
<dbReference type="Proteomes" id="UP001321445">
    <property type="component" value="Chromosome"/>
</dbReference>
<sequence length="106" mass="11849">MKTKLSMVVILATLGANGAFCDELHGSIKIPFFKSEKSVIKKVRISMIQAIKTAKTKAPGQVIKAKLDEEDDYLVYKIEILTPDGREKKLLIDPITGKILEMEEED</sequence>
<dbReference type="RefSeq" id="WP_286337501.1">
    <property type="nucleotide sequence ID" value="NZ_AP027370.1"/>
</dbReference>
<accession>A0ABM8FKV2</accession>
<keyword evidence="4" id="KW-1185">Reference proteome</keyword>
<feature type="chain" id="PRO_5045154714" description="PepSY domain-containing protein" evidence="1">
    <location>
        <begin position="22"/>
        <end position="106"/>
    </location>
</feature>
<evidence type="ECO:0000313" key="3">
    <source>
        <dbReference type="EMBL" id="BDY12300.1"/>
    </source>
</evidence>
<feature type="signal peptide" evidence="1">
    <location>
        <begin position="1"/>
        <end position="21"/>
    </location>
</feature>
<evidence type="ECO:0000259" key="2">
    <source>
        <dbReference type="Pfam" id="PF03413"/>
    </source>
</evidence>
<evidence type="ECO:0000313" key="4">
    <source>
        <dbReference type="Proteomes" id="UP001321445"/>
    </source>
</evidence>
<gene>
    <name evidence="3" type="ORF">HCR_06120</name>
</gene>
<evidence type="ECO:0000256" key="1">
    <source>
        <dbReference type="SAM" id="SignalP"/>
    </source>
</evidence>
<dbReference type="EMBL" id="AP027370">
    <property type="protein sequence ID" value="BDY12300.1"/>
    <property type="molecule type" value="Genomic_DNA"/>
</dbReference>
<organism evidence="3 4">
    <name type="scientific">Hydrogenimonas cancrithermarum</name>
    <dbReference type="NCBI Taxonomy" id="2993563"/>
    <lineage>
        <taxon>Bacteria</taxon>
        <taxon>Pseudomonadati</taxon>
        <taxon>Campylobacterota</taxon>
        <taxon>Epsilonproteobacteria</taxon>
        <taxon>Campylobacterales</taxon>
        <taxon>Hydrogenimonadaceae</taxon>
        <taxon>Hydrogenimonas</taxon>
    </lineage>
</organism>